<protein>
    <submittedName>
        <fullName evidence="1">Uncharacterized protein</fullName>
    </submittedName>
</protein>
<dbReference type="EMBL" id="JBHLTR010000131">
    <property type="protein sequence ID" value="MFC0562377.1"/>
    <property type="molecule type" value="Genomic_DNA"/>
</dbReference>
<sequence>MLKSMHRVYYTCEGEKFTLSQLYKVIRKKRGRAKILASVVVSLGSDEQNNDIQARIIFVRDRNRSKQWLALLSTDLVVPDQEAMTH</sequence>
<keyword evidence="2" id="KW-1185">Reference proteome</keyword>
<reference evidence="1 2" key="1">
    <citation type="submission" date="2024-09" db="EMBL/GenBank/DDBJ databases">
        <authorList>
            <person name="Sun Q."/>
            <person name="Mori K."/>
        </authorList>
    </citation>
    <scope>NUCLEOTIDE SEQUENCE [LARGE SCALE GENOMIC DNA]</scope>
    <source>
        <strain evidence="1 2">NCAIM B.02301</strain>
    </source>
</reference>
<evidence type="ECO:0000313" key="1">
    <source>
        <dbReference type="EMBL" id="MFC0562377.1"/>
    </source>
</evidence>
<name>A0ABV6NNN1_9BACI</name>
<dbReference type="Proteomes" id="UP001589833">
    <property type="component" value="Unassembled WGS sequence"/>
</dbReference>
<evidence type="ECO:0000313" key="2">
    <source>
        <dbReference type="Proteomes" id="UP001589833"/>
    </source>
</evidence>
<comment type="caution">
    <text evidence="1">The sequence shown here is derived from an EMBL/GenBank/DDBJ whole genome shotgun (WGS) entry which is preliminary data.</text>
</comment>
<gene>
    <name evidence="1" type="ORF">ACFFH4_26470</name>
</gene>
<accession>A0ABV6NNN1</accession>
<proteinExistence type="predicted"/>
<organism evidence="1 2">
    <name type="scientific">Halalkalibacter alkalisediminis</name>
    <dbReference type="NCBI Taxonomy" id="935616"/>
    <lineage>
        <taxon>Bacteria</taxon>
        <taxon>Bacillati</taxon>
        <taxon>Bacillota</taxon>
        <taxon>Bacilli</taxon>
        <taxon>Bacillales</taxon>
        <taxon>Bacillaceae</taxon>
        <taxon>Halalkalibacter</taxon>
    </lineage>
</organism>
<dbReference type="RefSeq" id="WP_273844871.1">
    <property type="nucleotide sequence ID" value="NZ_JBHLTR010000131.1"/>
</dbReference>